<protein>
    <submittedName>
        <fullName evidence="1">Uncharacterized protein</fullName>
    </submittedName>
</protein>
<dbReference type="Proteomes" id="UP001056120">
    <property type="component" value="Linkage Group LG03"/>
</dbReference>
<comment type="caution">
    <text evidence="1">The sequence shown here is derived from an EMBL/GenBank/DDBJ whole genome shotgun (WGS) entry which is preliminary data.</text>
</comment>
<keyword evidence="2" id="KW-1185">Reference proteome</keyword>
<organism evidence="1 2">
    <name type="scientific">Smallanthus sonchifolius</name>
    <dbReference type="NCBI Taxonomy" id="185202"/>
    <lineage>
        <taxon>Eukaryota</taxon>
        <taxon>Viridiplantae</taxon>
        <taxon>Streptophyta</taxon>
        <taxon>Embryophyta</taxon>
        <taxon>Tracheophyta</taxon>
        <taxon>Spermatophyta</taxon>
        <taxon>Magnoliopsida</taxon>
        <taxon>eudicotyledons</taxon>
        <taxon>Gunneridae</taxon>
        <taxon>Pentapetalae</taxon>
        <taxon>asterids</taxon>
        <taxon>campanulids</taxon>
        <taxon>Asterales</taxon>
        <taxon>Asteraceae</taxon>
        <taxon>Asteroideae</taxon>
        <taxon>Heliantheae alliance</taxon>
        <taxon>Millerieae</taxon>
        <taxon>Smallanthus</taxon>
    </lineage>
</organism>
<sequence length="156" mass="17370">MISFLLSTSSVVLENSNYPQNVAREGNGGESSDVVDLEPILLKFMCFRISGYTESLDDTCDIVVPQDDYGLYARKELHCLDMDTTSANAVGDKGNAFMHAFKVIIVTSLLKNSKGNTNYILGRIDQSMDGLVSRKAGDWLQGEDKSTRYHTRWVEC</sequence>
<reference evidence="2" key="1">
    <citation type="journal article" date="2022" name="Mol. Ecol. Resour.">
        <title>The genomes of chicory, endive, great burdock and yacon provide insights into Asteraceae palaeo-polyploidization history and plant inulin production.</title>
        <authorList>
            <person name="Fan W."/>
            <person name="Wang S."/>
            <person name="Wang H."/>
            <person name="Wang A."/>
            <person name="Jiang F."/>
            <person name="Liu H."/>
            <person name="Zhao H."/>
            <person name="Xu D."/>
            <person name="Zhang Y."/>
        </authorList>
    </citation>
    <scope>NUCLEOTIDE SEQUENCE [LARGE SCALE GENOMIC DNA]</scope>
    <source>
        <strain evidence="2">cv. Yunnan</strain>
    </source>
</reference>
<accession>A0ACB9JRN4</accession>
<evidence type="ECO:0000313" key="2">
    <source>
        <dbReference type="Proteomes" id="UP001056120"/>
    </source>
</evidence>
<evidence type="ECO:0000313" key="1">
    <source>
        <dbReference type="EMBL" id="KAI3822687.1"/>
    </source>
</evidence>
<gene>
    <name evidence="1" type="ORF">L1987_10283</name>
</gene>
<reference evidence="1 2" key="2">
    <citation type="journal article" date="2022" name="Mol. Ecol. Resour.">
        <title>The genomes of chicory, endive, great burdock and yacon provide insights into Asteraceae paleo-polyploidization history and plant inulin production.</title>
        <authorList>
            <person name="Fan W."/>
            <person name="Wang S."/>
            <person name="Wang H."/>
            <person name="Wang A."/>
            <person name="Jiang F."/>
            <person name="Liu H."/>
            <person name="Zhao H."/>
            <person name="Xu D."/>
            <person name="Zhang Y."/>
        </authorList>
    </citation>
    <scope>NUCLEOTIDE SEQUENCE [LARGE SCALE GENOMIC DNA]</scope>
    <source>
        <strain evidence="2">cv. Yunnan</strain>
        <tissue evidence="1">Leaves</tissue>
    </source>
</reference>
<dbReference type="EMBL" id="CM042020">
    <property type="protein sequence ID" value="KAI3822687.1"/>
    <property type="molecule type" value="Genomic_DNA"/>
</dbReference>
<name>A0ACB9JRN4_9ASTR</name>
<proteinExistence type="predicted"/>